<evidence type="ECO:0000313" key="1">
    <source>
        <dbReference type="Proteomes" id="UP001652621"/>
    </source>
</evidence>
<name>A0ABM3V5W3_MUSDO</name>
<keyword evidence="1" id="KW-1185">Reference proteome</keyword>
<organism evidence="1 2">
    <name type="scientific">Musca domestica</name>
    <name type="common">House fly</name>
    <dbReference type="NCBI Taxonomy" id="7370"/>
    <lineage>
        <taxon>Eukaryota</taxon>
        <taxon>Metazoa</taxon>
        <taxon>Ecdysozoa</taxon>
        <taxon>Arthropoda</taxon>
        <taxon>Hexapoda</taxon>
        <taxon>Insecta</taxon>
        <taxon>Pterygota</taxon>
        <taxon>Neoptera</taxon>
        <taxon>Endopterygota</taxon>
        <taxon>Diptera</taxon>
        <taxon>Brachycera</taxon>
        <taxon>Muscomorpha</taxon>
        <taxon>Muscoidea</taxon>
        <taxon>Muscidae</taxon>
        <taxon>Musca</taxon>
    </lineage>
</organism>
<accession>A0ABM3V5W3</accession>
<dbReference type="GeneID" id="131803686"/>
<dbReference type="PANTHER" id="PTHR46579">
    <property type="entry name" value="F5/8 TYPE C DOMAIN-CONTAINING PROTEIN-RELATED"/>
    <property type="match status" value="1"/>
</dbReference>
<evidence type="ECO:0000313" key="2">
    <source>
        <dbReference type="RefSeq" id="XP_058981172.1"/>
    </source>
</evidence>
<sequence length="319" mass="37161">MAIEDLPIDLITSFPMDYMHVVCLGVVKTLMTSWIKKRNTTSSLSRDKITILNNLLLCLKGQLPREFRRSTRDLNEFDRYKATELRTFLLYVGPFILKGILDDERYFHFLQLSLAIRILLSPEQCRSKNKCADALLKNFLKYLPKFYDESISTYNFHCLTHLASDCLQYGSCETFSAFKFENKLGMLKRLLKKKNNISAQLYNRLVEQSINISHRDNTQPKICAFFSVVHPNNYYKAQNNLYRVSSISNQDSKVIGQKVLNLSSMFHNPLESSLLDIWQTTKLTVSQESYQHSLKDITKICALRNKNDEFGFFPVIHYD</sequence>
<reference evidence="2" key="1">
    <citation type="submission" date="2025-08" db="UniProtKB">
        <authorList>
            <consortium name="RefSeq"/>
        </authorList>
    </citation>
    <scope>IDENTIFICATION</scope>
    <source>
        <strain evidence="2">Aabys</strain>
        <tissue evidence="2">Whole body</tissue>
    </source>
</reference>
<protein>
    <submittedName>
        <fullName evidence="2">Uncharacterized protein LOC131803686</fullName>
    </submittedName>
</protein>
<proteinExistence type="predicted"/>
<dbReference type="Proteomes" id="UP001652621">
    <property type="component" value="Unplaced"/>
</dbReference>
<dbReference type="RefSeq" id="XP_058981172.1">
    <property type="nucleotide sequence ID" value="XM_059125189.1"/>
</dbReference>
<dbReference type="PANTHER" id="PTHR46579:SF1">
    <property type="entry name" value="F5_8 TYPE C DOMAIN-CONTAINING PROTEIN"/>
    <property type="match status" value="1"/>
</dbReference>
<gene>
    <name evidence="2" type="primary">LOC131803686</name>
</gene>